<evidence type="ECO:0000313" key="2">
    <source>
        <dbReference type="EMBL" id="QCE03268.1"/>
    </source>
</evidence>
<name>A0A4D6MQF2_VIGUN</name>
<keyword evidence="3" id="KW-1185">Reference proteome</keyword>
<evidence type="ECO:0000256" key="1">
    <source>
        <dbReference type="SAM" id="MobiDB-lite"/>
    </source>
</evidence>
<feature type="compositionally biased region" description="Basic residues" evidence="1">
    <location>
        <begin position="21"/>
        <end position="30"/>
    </location>
</feature>
<dbReference type="EMBL" id="CP039352">
    <property type="protein sequence ID" value="QCE03268.1"/>
    <property type="molecule type" value="Genomic_DNA"/>
</dbReference>
<organism evidence="2 3">
    <name type="scientific">Vigna unguiculata</name>
    <name type="common">Cowpea</name>
    <dbReference type="NCBI Taxonomy" id="3917"/>
    <lineage>
        <taxon>Eukaryota</taxon>
        <taxon>Viridiplantae</taxon>
        <taxon>Streptophyta</taxon>
        <taxon>Embryophyta</taxon>
        <taxon>Tracheophyta</taxon>
        <taxon>Spermatophyta</taxon>
        <taxon>Magnoliopsida</taxon>
        <taxon>eudicotyledons</taxon>
        <taxon>Gunneridae</taxon>
        <taxon>Pentapetalae</taxon>
        <taxon>rosids</taxon>
        <taxon>fabids</taxon>
        <taxon>Fabales</taxon>
        <taxon>Fabaceae</taxon>
        <taxon>Papilionoideae</taxon>
        <taxon>50 kb inversion clade</taxon>
        <taxon>NPAAA clade</taxon>
        <taxon>indigoferoid/millettioid clade</taxon>
        <taxon>Phaseoleae</taxon>
        <taxon>Vigna</taxon>
    </lineage>
</organism>
<reference evidence="2 3" key="1">
    <citation type="submission" date="2019-04" db="EMBL/GenBank/DDBJ databases">
        <title>An improved genome assembly and genetic linkage map for asparagus bean, Vigna unguiculata ssp. sesquipedialis.</title>
        <authorList>
            <person name="Xia Q."/>
            <person name="Zhang R."/>
            <person name="Dong Y."/>
        </authorList>
    </citation>
    <scope>NUCLEOTIDE SEQUENCE [LARGE SCALE GENOMIC DNA]</scope>
    <source>
        <tissue evidence="2">Leaf</tissue>
    </source>
</reference>
<gene>
    <name evidence="2" type="ORF">DEO72_LG8g1292</name>
</gene>
<dbReference type="Proteomes" id="UP000501690">
    <property type="component" value="Linkage Group LG8"/>
</dbReference>
<feature type="compositionally biased region" description="Polar residues" evidence="1">
    <location>
        <begin position="1"/>
        <end position="15"/>
    </location>
</feature>
<proteinExistence type="predicted"/>
<sequence length="296" mass="33678">MHFCNSSSYPTSSAPLTVPHTSHRPAHLRRTPPTILHSSDVSGHRFVACTALLLHRLHRQGGFRCHYDFFDQPSPPLHRRGAVHCHWSCCIFFFEQPSPTSYAVSFSLPAPPLHALSRRLLMNALLKLNEKMSVLLNFNKMKMNVWLKFNKMKLNVWLKLNLRKTSNLLGQFKKVIVCIITSFIYITNPSLFDCLVIQLTDLDFILASFVYGDSLTLPVEYLGVYSSSTKIEVLSSISRKKSFPCLAIALTTNHAIGRSITPNVMFARTFYKNIVHLMSLMAVLVVIAVKEWRWGV</sequence>
<dbReference type="AlphaFoldDB" id="A0A4D6MQF2"/>
<protein>
    <submittedName>
        <fullName evidence="2">Uncharacterized protein</fullName>
    </submittedName>
</protein>
<feature type="region of interest" description="Disordered" evidence="1">
    <location>
        <begin position="1"/>
        <end position="33"/>
    </location>
</feature>
<evidence type="ECO:0000313" key="3">
    <source>
        <dbReference type="Proteomes" id="UP000501690"/>
    </source>
</evidence>
<accession>A0A4D6MQF2</accession>